<dbReference type="STRING" id="1265313.HRUBRA_02609"/>
<dbReference type="Pfam" id="PF02609">
    <property type="entry name" value="Exonuc_VII_S"/>
    <property type="match status" value="1"/>
</dbReference>
<evidence type="ECO:0000256" key="3">
    <source>
        <dbReference type="ARBA" id="ARBA00022722"/>
    </source>
</evidence>
<evidence type="ECO:0000256" key="2">
    <source>
        <dbReference type="ARBA" id="ARBA00022490"/>
    </source>
</evidence>
<dbReference type="OrthoDB" id="9801128at2"/>
<dbReference type="InterPro" id="IPR037004">
    <property type="entry name" value="Exonuc_VII_ssu_sf"/>
</dbReference>
<keyword evidence="2 6" id="KW-0963">Cytoplasm</keyword>
<dbReference type="NCBIfam" id="TIGR01280">
    <property type="entry name" value="xseB"/>
    <property type="match status" value="1"/>
</dbReference>
<comment type="similarity">
    <text evidence="1 6">Belongs to the XseB family.</text>
</comment>
<organism evidence="8 9">
    <name type="scientific">Pseudohaliea rubra DSM 19751</name>
    <dbReference type="NCBI Taxonomy" id="1265313"/>
    <lineage>
        <taxon>Bacteria</taxon>
        <taxon>Pseudomonadati</taxon>
        <taxon>Pseudomonadota</taxon>
        <taxon>Gammaproteobacteria</taxon>
        <taxon>Cellvibrionales</taxon>
        <taxon>Halieaceae</taxon>
        <taxon>Pseudohaliea</taxon>
    </lineage>
</organism>
<evidence type="ECO:0000313" key="9">
    <source>
        <dbReference type="Proteomes" id="UP000029640"/>
    </source>
</evidence>
<dbReference type="RefSeq" id="WP_035517753.1">
    <property type="nucleotide sequence ID" value="NZ_KN234787.1"/>
</dbReference>
<comment type="function">
    <text evidence="6">Bidirectionally degrades single-stranded DNA into large acid-insoluble oligonucleotides, which are then degraded further into small acid-soluble oligonucleotides.</text>
</comment>
<dbReference type="GO" id="GO:0009318">
    <property type="term" value="C:exodeoxyribonuclease VII complex"/>
    <property type="evidence" value="ECO:0007669"/>
    <property type="project" value="UniProtKB-UniRule"/>
</dbReference>
<dbReference type="HOGENOM" id="CLU_145918_3_3_6"/>
<keyword evidence="9" id="KW-1185">Reference proteome</keyword>
<protein>
    <recommendedName>
        <fullName evidence="6">Exodeoxyribonuclease 7 small subunit</fullName>
        <ecNumber evidence="6">3.1.11.6</ecNumber>
    </recommendedName>
    <alternativeName>
        <fullName evidence="6">Exodeoxyribonuclease VII small subunit</fullName>
        <shortName evidence="6">Exonuclease VII small subunit</shortName>
    </alternativeName>
</protein>
<dbReference type="PIRSF" id="PIRSF006488">
    <property type="entry name" value="Exonuc_VII_S"/>
    <property type="match status" value="1"/>
</dbReference>
<comment type="subunit">
    <text evidence="6">Heterooligomer composed of large and small subunits.</text>
</comment>
<comment type="catalytic activity">
    <reaction evidence="6">
        <text>Exonucleolytic cleavage in either 5'- to 3'- or 3'- to 5'-direction to yield nucleoside 5'-phosphates.</text>
        <dbReference type="EC" id="3.1.11.6"/>
    </reaction>
</comment>
<dbReference type="Gene3D" id="1.10.287.1040">
    <property type="entry name" value="Exonuclease VII, small subunit"/>
    <property type="match status" value="1"/>
</dbReference>
<evidence type="ECO:0000256" key="1">
    <source>
        <dbReference type="ARBA" id="ARBA00009998"/>
    </source>
</evidence>
<keyword evidence="5 6" id="KW-0269">Exonuclease</keyword>
<dbReference type="eggNOG" id="COG1722">
    <property type="taxonomic scope" value="Bacteria"/>
</dbReference>
<feature type="region of interest" description="Disordered" evidence="7">
    <location>
        <begin position="68"/>
        <end position="87"/>
    </location>
</feature>
<dbReference type="PANTHER" id="PTHR34137">
    <property type="entry name" value="EXODEOXYRIBONUCLEASE 7 SMALL SUBUNIT"/>
    <property type="match status" value="1"/>
</dbReference>
<comment type="caution">
    <text evidence="8">The sequence shown here is derived from an EMBL/GenBank/DDBJ whole genome shotgun (WGS) entry which is preliminary data.</text>
</comment>
<evidence type="ECO:0000313" key="8">
    <source>
        <dbReference type="EMBL" id="KGE02828.1"/>
    </source>
</evidence>
<sequence>MPSRKKADTDASPATLEATIAEIEGILGRMEGEEQPLEQSLKDFEAGITLTRRAQALLQEAEQQVQKLTENADGEPAATALDDDADA</sequence>
<name>A0A095VNY1_9GAMM</name>
<proteinExistence type="inferred from homology"/>
<evidence type="ECO:0000256" key="6">
    <source>
        <dbReference type="HAMAP-Rule" id="MF_00337"/>
    </source>
</evidence>
<dbReference type="PANTHER" id="PTHR34137:SF1">
    <property type="entry name" value="EXODEOXYRIBONUCLEASE 7 SMALL SUBUNIT"/>
    <property type="match status" value="1"/>
</dbReference>
<keyword evidence="3 6" id="KW-0540">Nuclease</keyword>
<dbReference type="AlphaFoldDB" id="A0A095VNY1"/>
<dbReference type="GO" id="GO:0005829">
    <property type="term" value="C:cytosol"/>
    <property type="evidence" value="ECO:0007669"/>
    <property type="project" value="TreeGrafter"/>
</dbReference>
<comment type="subcellular location">
    <subcellularLocation>
        <location evidence="6">Cytoplasm</location>
    </subcellularLocation>
</comment>
<evidence type="ECO:0000256" key="7">
    <source>
        <dbReference type="SAM" id="MobiDB-lite"/>
    </source>
</evidence>
<dbReference type="EMBL" id="AUVB01000082">
    <property type="protein sequence ID" value="KGE02828.1"/>
    <property type="molecule type" value="Genomic_DNA"/>
</dbReference>
<reference evidence="8 9" key="1">
    <citation type="journal article" date="2014" name="Genome Announc.">
        <title>Genome Sequence of Gammaproteobacterial Pseudohaliea rubra Type Strain DSM 19751, Isolated from Coastal Seawater of the Mediterranean Sea.</title>
        <authorList>
            <person name="Spring S."/>
            <person name="Fiebig A."/>
            <person name="Riedel T."/>
            <person name="Goker M."/>
            <person name="Klenk H.P."/>
        </authorList>
    </citation>
    <scope>NUCLEOTIDE SEQUENCE [LARGE SCALE GENOMIC DNA]</scope>
    <source>
        <strain evidence="8 9">DSM 19751</strain>
    </source>
</reference>
<keyword evidence="4 6" id="KW-0378">Hydrolase</keyword>
<dbReference type="GO" id="GO:0008855">
    <property type="term" value="F:exodeoxyribonuclease VII activity"/>
    <property type="evidence" value="ECO:0007669"/>
    <property type="project" value="UniProtKB-UniRule"/>
</dbReference>
<evidence type="ECO:0000256" key="4">
    <source>
        <dbReference type="ARBA" id="ARBA00022801"/>
    </source>
</evidence>
<dbReference type="GO" id="GO:0006308">
    <property type="term" value="P:DNA catabolic process"/>
    <property type="evidence" value="ECO:0007669"/>
    <property type="project" value="UniProtKB-UniRule"/>
</dbReference>
<dbReference type="EC" id="3.1.11.6" evidence="6"/>
<accession>A0A095VNY1</accession>
<dbReference type="InterPro" id="IPR003761">
    <property type="entry name" value="Exonuc_VII_S"/>
</dbReference>
<gene>
    <name evidence="6" type="primary">xseB</name>
    <name evidence="8" type="ORF">HRUBRA_02609</name>
</gene>
<dbReference type="SUPFAM" id="SSF116842">
    <property type="entry name" value="XseB-like"/>
    <property type="match status" value="1"/>
</dbReference>
<dbReference type="HAMAP" id="MF_00337">
    <property type="entry name" value="Exonuc_7_S"/>
    <property type="match status" value="1"/>
</dbReference>
<evidence type="ECO:0000256" key="5">
    <source>
        <dbReference type="ARBA" id="ARBA00022839"/>
    </source>
</evidence>
<dbReference type="Proteomes" id="UP000029640">
    <property type="component" value="Unassembled WGS sequence"/>
</dbReference>